<dbReference type="HOGENOM" id="CLU_1631481_0_0_1"/>
<reference evidence="3" key="1">
    <citation type="journal article" date="2013" name="Nature">
        <title>Pan genome of the phytoplankton Emiliania underpins its global distribution.</title>
        <authorList>
            <person name="Read B.A."/>
            <person name="Kegel J."/>
            <person name="Klute M.J."/>
            <person name="Kuo A."/>
            <person name="Lefebvre S.C."/>
            <person name="Maumus F."/>
            <person name="Mayer C."/>
            <person name="Miller J."/>
            <person name="Monier A."/>
            <person name="Salamov A."/>
            <person name="Young J."/>
            <person name="Aguilar M."/>
            <person name="Claverie J.M."/>
            <person name="Frickenhaus S."/>
            <person name="Gonzalez K."/>
            <person name="Herman E.K."/>
            <person name="Lin Y.C."/>
            <person name="Napier J."/>
            <person name="Ogata H."/>
            <person name="Sarno A.F."/>
            <person name="Shmutz J."/>
            <person name="Schroeder D."/>
            <person name="de Vargas C."/>
            <person name="Verret F."/>
            <person name="von Dassow P."/>
            <person name="Valentin K."/>
            <person name="Van de Peer Y."/>
            <person name="Wheeler G."/>
            <person name="Dacks J.B."/>
            <person name="Delwiche C.F."/>
            <person name="Dyhrman S.T."/>
            <person name="Glockner G."/>
            <person name="John U."/>
            <person name="Richards T."/>
            <person name="Worden A.Z."/>
            <person name="Zhang X."/>
            <person name="Grigoriev I.V."/>
            <person name="Allen A.E."/>
            <person name="Bidle K."/>
            <person name="Borodovsky M."/>
            <person name="Bowler C."/>
            <person name="Brownlee C."/>
            <person name="Cock J.M."/>
            <person name="Elias M."/>
            <person name="Gladyshev V.N."/>
            <person name="Groth M."/>
            <person name="Guda C."/>
            <person name="Hadaegh A."/>
            <person name="Iglesias-Rodriguez M.D."/>
            <person name="Jenkins J."/>
            <person name="Jones B.M."/>
            <person name="Lawson T."/>
            <person name="Leese F."/>
            <person name="Lindquist E."/>
            <person name="Lobanov A."/>
            <person name="Lomsadze A."/>
            <person name="Malik S.B."/>
            <person name="Marsh M.E."/>
            <person name="Mackinder L."/>
            <person name="Mock T."/>
            <person name="Mueller-Roeber B."/>
            <person name="Pagarete A."/>
            <person name="Parker M."/>
            <person name="Probert I."/>
            <person name="Quesneville H."/>
            <person name="Raines C."/>
            <person name="Rensing S.A."/>
            <person name="Riano-Pachon D.M."/>
            <person name="Richier S."/>
            <person name="Rokitta S."/>
            <person name="Shiraiwa Y."/>
            <person name="Soanes D.M."/>
            <person name="van der Giezen M."/>
            <person name="Wahlund T.M."/>
            <person name="Williams B."/>
            <person name="Wilson W."/>
            <person name="Wolfe G."/>
            <person name="Wurch L.L."/>
        </authorList>
    </citation>
    <scope>NUCLEOTIDE SEQUENCE</scope>
</reference>
<name>A0A0D3JL63_EMIH1</name>
<dbReference type="EnsemblProtists" id="EOD24248">
    <property type="protein sequence ID" value="EOD24248"/>
    <property type="gene ID" value="EMIHUDRAFT_457816"/>
</dbReference>
<evidence type="ECO:0000313" key="2">
    <source>
        <dbReference type="EnsemblProtists" id="EOD24248"/>
    </source>
</evidence>
<feature type="compositionally biased region" description="Polar residues" evidence="1">
    <location>
        <begin position="60"/>
        <end position="72"/>
    </location>
</feature>
<proteinExistence type="predicted"/>
<protein>
    <submittedName>
        <fullName evidence="2">Uncharacterized protein</fullName>
    </submittedName>
</protein>
<feature type="region of interest" description="Disordered" evidence="1">
    <location>
        <begin position="1"/>
        <end position="42"/>
    </location>
</feature>
<sequence>LGGASCAPGAARRRGPLADGPSRGAQPVGVAPARCGDHQPAFQRGRGRWLTKRHSSLLSRACSTEGSCGSPSSRDRRRHHVLGRPRRRGAAPRRIVRRLDRRLTRYRERRAAPSLLHFRQVHPARTPIFGRLEAQDGARDRPGVDSPRRCGVSARPWRVQGCA</sequence>
<dbReference type="PaxDb" id="2903-EOD24248"/>
<dbReference type="RefSeq" id="XP_005776677.1">
    <property type="nucleotide sequence ID" value="XM_005776620.1"/>
</dbReference>
<evidence type="ECO:0000256" key="1">
    <source>
        <dbReference type="SAM" id="MobiDB-lite"/>
    </source>
</evidence>
<dbReference type="KEGG" id="ehx:EMIHUDRAFT_457816"/>
<dbReference type="AlphaFoldDB" id="A0A0D3JL63"/>
<feature type="compositionally biased region" description="Basic residues" evidence="1">
    <location>
        <begin position="75"/>
        <end position="95"/>
    </location>
</feature>
<keyword evidence="3" id="KW-1185">Reference proteome</keyword>
<evidence type="ECO:0000313" key="3">
    <source>
        <dbReference type="Proteomes" id="UP000013827"/>
    </source>
</evidence>
<feature type="region of interest" description="Disordered" evidence="1">
    <location>
        <begin position="60"/>
        <end position="95"/>
    </location>
</feature>
<accession>A0A0D3JL63</accession>
<dbReference type="Proteomes" id="UP000013827">
    <property type="component" value="Unassembled WGS sequence"/>
</dbReference>
<dbReference type="GeneID" id="17269793"/>
<organism evidence="2 3">
    <name type="scientific">Emiliania huxleyi (strain CCMP1516)</name>
    <dbReference type="NCBI Taxonomy" id="280463"/>
    <lineage>
        <taxon>Eukaryota</taxon>
        <taxon>Haptista</taxon>
        <taxon>Haptophyta</taxon>
        <taxon>Prymnesiophyceae</taxon>
        <taxon>Isochrysidales</taxon>
        <taxon>Noelaerhabdaceae</taxon>
        <taxon>Emiliania</taxon>
    </lineage>
</organism>
<reference evidence="2" key="2">
    <citation type="submission" date="2024-10" db="UniProtKB">
        <authorList>
            <consortium name="EnsemblProtists"/>
        </authorList>
    </citation>
    <scope>IDENTIFICATION</scope>
</reference>
<feature type="compositionally biased region" description="Low complexity" evidence="1">
    <location>
        <begin position="1"/>
        <end position="10"/>
    </location>
</feature>